<reference evidence="1 2" key="1">
    <citation type="submission" date="2020-08" db="EMBL/GenBank/DDBJ databases">
        <title>Genomic Encyclopedia of Type Strains, Phase IV (KMG-V): Genome sequencing to study the core and pangenomes of soil and plant-associated prokaryotes.</title>
        <authorList>
            <person name="Whitman W."/>
        </authorList>
    </citation>
    <scope>NUCLEOTIDE SEQUENCE [LARGE SCALE GENOMIC DNA]</scope>
    <source>
        <strain evidence="1 2">SEMIA 414</strain>
    </source>
</reference>
<dbReference type="InterPro" id="IPR036590">
    <property type="entry name" value="SRAP-like"/>
</dbReference>
<dbReference type="Gene3D" id="3.90.1680.20">
    <property type="match status" value="1"/>
</dbReference>
<dbReference type="RefSeq" id="WP_244432385.1">
    <property type="nucleotide sequence ID" value="NZ_JACIHI010000036.1"/>
</dbReference>
<proteinExistence type="predicted"/>
<sequence length="72" mass="7994">MCNLYRVLSNQEAIRAITSAMIDSTGNMEPLQEVWPDYMAPIVRNTPAGRELANVRWGLPSSSQGLEPETSE</sequence>
<accession>A0A7W6UVQ4</accession>
<dbReference type="AlphaFoldDB" id="A0A7W6UVQ4"/>
<protein>
    <submittedName>
        <fullName evidence="1">Putative SOS response-associated peptidase YedK</fullName>
    </submittedName>
</protein>
<evidence type="ECO:0000313" key="2">
    <source>
        <dbReference type="Proteomes" id="UP000533724"/>
    </source>
</evidence>
<name>A0A7W6UVQ4_9HYPH</name>
<organism evidence="1 2">
    <name type="scientific">Rhizobium esperanzae</name>
    <dbReference type="NCBI Taxonomy" id="1967781"/>
    <lineage>
        <taxon>Bacteria</taxon>
        <taxon>Pseudomonadati</taxon>
        <taxon>Pseudomonadota</taxon>
        <taxon>Alphaproteobacteria</taxon>
        <taxon>Hyphomicrobiales</taxon>
        <taxon>Rhizobiaceae</taxon>
        <taxon>Rhizobium/Agrobacterium group</taxon>
        <taxon>Rhizobium</taxon>
    </lineage>
</organism>
<dbReference type="SUPFAM" id="SSF143081">
    <property type="entry name" value="BB1717-like"/>
    <property type="match status" value="1"/>
</dbReference>
<evidence type="ECO:0000313" key="1">
    <source>
        <dbReference type="EMBL" id="MBB4444092.1"/>
    </source>
</evidence>
<gene>
    <name evidence="1" type="ORF">GGE15_007406</name>
</gene>
<dbReference type="GeneID" id="303212143"/>
<dbReference type="EMBL" id="JACIHI010000036">
    <property type="protein sequence ID" value="MBB4444092.1"/>
    <property type="molecule type" value="Genomic_DNA"/>
</dbReference>
<dbReference type="Proteomes" id="UP000533724">
    <property type="component" value="Unassembled WGS sequence"/>
</dbReference>
<comment type="caution">
    <text evidence="1">The sequence shown here is derived from an EMBL/GenBank/DDBJ whole genome shotgun (WGS) entry which is preliminary data.</text>
</comment>